<protein>
    <submittedName>
        <fullName evidence="2">Ig domain-containing protein</fullName>
    </submittedName>
</protein>
<keyword evidence="3" id="KW-1185">Reference proteome</keyword>
<dbReference type="InterPro" id="IPR015919">
    <property type="entry name" value="Cadherin-like_sf"/>
</dbReference>
<accession>A0ABV8HQ91</accession>
<comment type="caution">
    <text evidence="2">The sequence shown here is derived from an EMBL/GenBank/DDBJ whole genome shotgun (WGS) entry which is preliminary data.</text>
</comment>
<dbReference type="EMBL" id="JBHSBB010000014">
    <property type="protein sequence ID" value="MFC4034100.1"/>
    <property type="molecule type" value="Genomic_DNA"/>
</dbReference>
<dbReference type="Pfam" id="PF05345">
    <property type="entry name" value="He_PIG"/>
    <property type="match status" value="1"/>
</dbReference>
<organism evidence="2 3">
    <name type="scientific">Streptomyces polygonati</name>
    <dbReference type="NCBI Taxonomy" id="1617087"/>
    <lineage>
        <taxon>Bacteria</taxon>
        <taxon>Bacillati</taxon>
        <taxon>Actinomycetota</taxon>
        <taxon>Actinomycetes</taxon>
        <taxon>Kitasatosporales</taxon>
        <taxon>Streptomycetaceae</taxon>
        <taxon>Streptomyces</taxon>
    </lineage>
</organism>
<keyword evidence="1" id="KW-0732">Signal</keyword>
<name>A0ABV8HQ91_9ACTN</name>
<dbReference type="Gene3D" id="2.60.40.10">
    <property type="entry name" value="Immunoglobulins"/>
    <property type="match status" value="1"/>
</dbReference>
<dbReference type="InterPro" id="IPR013783">
    <property type="entry name" value="Ig-like_fold"/>
</dbReference>
<dbReference type="SUPFAM" id="SSF49313">
    <property type="entry name" value="Cadherin-like"/>
    <property type="match status" value="1"/>
</dbReference>
<dbReference type="RefSeq" id="WP_386431671.1">
    <property type="nucleotide sequence ID" value="NZ_JBHSBB010000014.1"/>
</dbReference>
<evidence type="ECO:0000256" key="1">
    <source>
        <dbReference type="SAM" id="SignalP"/>
    </source>
</evidence>
<evidence type="ECO:0000313" key="3">
    <source>
        <dbReference type="Proteomes" id="UP001595765"/>
    </source>
</evidence>
<reference evidence="3" key="1">
    <citation type="journal article" date="2019" name="Int. J. Syst. Evol. Microbiol.">
        <title>The Global Catalogue of Microorganisms (GCM) 10K type strain sequencing project: providing services to taxonomists for standard genome sequencing and annotation.</title>
        <authorList>
            <consortium name="The Broad Institute Genomics Platform"/>
            <consortium name="The Broad Institute Genome Sequencing Center for Infectious Disease"/>
            <person name="Wu L."/>
            <person name="Ma J."/>
        </authorList>
    </citation>
    <scope>NUCLEOTIDE SEQUENCE [LARGE SCALE GENOMIC DNA]</scope>
    <source>
        <strain evidence="3">CGMCC 4.7237</strain>
    </source>
</reference>
<dbReference type="Proteomes" id="UP001595765">
    <property type="component" value="Unassembled WGS sequence"/>
</dbReference>
<feature type="signal peptide" evidence="1">
    <location>
        <begin position="1"/>
        <end position="38"/>
    </location>
</feature>
<proteinExistence type="predicted"/>
<evidence type="ECO:0000313" key="2">
    <source>
        <dbReference type="EMBL" id="MFC4034100.1"/>
    </source>
</evidence>
<gene>
    <name evidence="2" type="ORF">ACFO3J_21865</name>
</gene>
<sequence length="333" mass="33646">MTTVLPAFGRRHRRRLCALALVGVTVTGAALVAGSASAAGAGTLAPYLNCVTADPTGVVTAYFGYDNTTGTQSTIPIGDNNQLFPVSPSQGQPTVFDKGNYPQVFSVTFDPKVFPAVAWILNGQEADASAAGPVCANGVSSPATGITATGATLTGVVVPSGADTTYAFEYGTTTALGSSTPAQDFGTGTQPGLVQTTLSGLAPNTRYYFRITTSSAVTTTQGQTLSFTTATPAVTPTALGIVTTQLGNGNLGAAYQAQVVGRGGTTPYSWSVVKGTLPAGLALNTSTGAISGKPSSAGTSSFTVQLGDHSLPKANTVTRALSLTVNNFKKKAW</sequence>
<feature type="chain" id="PRO_5045219821" evidence="1">
    <location>
        <begin position="39"/>
        <end position="333"/>
    </location>
</feature>